<evidence type="ECO:0000256" key="2">
    <source>
        <dbReference type="ARBA" id="ARBA00010400"/>
    </source>
</evidence>
<sequence length="160" mass="17790">MPHDDLDLHQAYSEASEVHIEVNQLLRIHDSEQSPNITMSPRHDWLARSQRLHHTTLQFAAHHSSTPSPRVLLQAYMRLQYILVVVAATFVASCNVASAATESTQITAADVDGLTNSSKRILRTSQIDKMNGLDDVPSGVDLSNEERNPVTKMAPAHLWC</sequence>
<evidence type="ECO:0000256" key="1">
    <source>
        <dbReference type="ARBA" id="ARBA00004613"/>
    </source>
</evidence>
<dbReference type="EMBL" id="BSXW01000462">
    <property type="protein sequence ID" value="GMF23085.1"/>
    <property type="molecule type" value="Genomic_DNA"/>
</dbReference>
<evidence type="ECO:0000256" key="3">
    <source>
        <dbReference type="ARBA" id="ARBA00022525"/>
    </source>
</evidence>
<dbReference type="AlphaFoldDB" id="A0A9W6WZD1"/>
<evidence type="ECO:0000313" key="6">
    <source>
        <dbReference type="EMBL" id="GMF23085.1"/>
    </source>
</evidence>
<dbReference type="GO" id="GO:0005576">
    <property type="term" value="C:extracellular region"/>
    <property type="evidence" value="ECO:0007669"/>
    <property type="project" value="UniProtKB-SubCell"/>
</dbReference>
<keyword evidence="7" id="KW-1185">Reference proteome</keyword>
<proteinExistence type="inferred from homology"/>
<comment type="function">
    <text evidence="5">Effector that suppresses plant defense responses during pathogen infection.</text>
</comment>
<evidence type="ECO:0000256" key="5">
    <source>
        <dbReference type="RuleBase" id="RU367124"/>
    </source>
</evidence>
<keyword evidence="4" id="KW-0732">Signal</keyword>
<comment type="similarity">
    <text evidence="2 5">Belongs to the RxLR effector family.</text>
</comment>
<name>A0A9W6WZD1_9STRA</name>
<evidence type="ECO:0000256" key="4">
    <source>
        <dbReference type="ARBA" id="ARBA00022729"/>
    </source>
</evidence>
<dbReference type="Proteomes" id="UP001165083">
    <property type="component" value="Unassembled WGS sequence"/>
</dbReference>
<reference evidence="6" key="1">
    <citation type="submission" date="2023-04" db="EMBL/GenBank/DDBJ databases">
        <title>Phytophthora lilii NBRC 32176.</title>
        <authorList>
            <person name="Ichikawa N."/>
            <person name="Sato H."/>
            <person name="Tonouchi N."/>
        </authorList>
    </citation>
    <scope>NUCLEOTIDE SEQUENCE</scope>
    <source>
        <strain evidence="6">NBRC 32176</strain>
    </source>
</reference>
<dbReference type="Pfam" id="PF16810">
    <property type="entry name" value="RXLR"/>
    <property type="match status" value="1"/>
</dbReference>
<organism evidence="6 7">
    <name type="scientific">Phytophthora lilii</name>
    <dbReference type="NCBI Taxonomy" id="2077276"/>
    <lineage>
        <taxon>Eukaryota</taxon>
        <taxon>Sar</taxon>
        <taxon>Stramenopiles</taxon>
        <taxon>Oomycota</taxon>
        <taxon>Peronosporomycetes</taxon>
        <taxon>Peronosporales</taxon>
        <taxon>Peronosporaceae</taxon>
        <taxon>Phytophthora</taxon>
    </lineage>
</organism>
<protein>
    <recommendedName>
        <fullName evidence="5">RxLR effector protein</fullName>
    </recommendedName>
</protein>
<keyword evidence="3 5" id="KW-0964">Secreted</keyword>
<evidence type="ECO:0000313" key="7">
    <source>
        <dbReference type="Proteomes" id="UP001165083"/>
    </source>
</evidence>
<comment type="subcellular location">
    <subcellularLocation>
        <location evidence="1 5">Secreted</location>
    </subcellularLocation>
</comment>
<comment type="caution">
    <text evidence="6">The sequence shown here is derived from an EMBL/GenBank/DDBJ whole genome shotgun (WGS) entry which is preliminary data.</text>
</comment>
<comment type="domain">
    <text evidence="5">The RxLR-dEER motif acts to carry the protein into the host cell cytoplasm through binding to cell surface phosphatidylinositol-3-phosphate.</text>
</comment>
<accession>A0A9W6WZD1</accession>
<gene>
    <name evidence="6" type="ORF">Plil01_000927500</name>
</gene>
<dbReference type="InterPro" id="IPR031825">
    <property type="entry name" value="RXLR"/>
</dbReference>